<dbReference type="Proteomes" id="UP000003676">
    <property type="component" value="Unassembled WGS sequence"/>
</dbReference>
<evidence type="ECO:0000313" key="2">
    <source>
        <dbReference type="Proteomes" id="UP000003676"/>
    </source>
</evidence>
<evidence type="ECO:0000313" key="1">
    <source>
        <dbReference type="EMBL" id="EEB32683.1"/>
    </source>
</evidence>
<sequence>MKTISWTQYNHCNDNKQISLSIVTKGGTRPGTRMPGVHDKE</sequence>
<proteinExistence type="predicted"/>
<protein>
    <submittedName>
        <fullName evidence="1">Uncharacterized protein</fullName>
    </submittedName>
</protein>
<organism evidence="1 2">
    <name type="scientific">Desulfovibrio piger ATCC 29098</name>
    <dbReference type="NCBI Taxonomy" id="411464"/>
    <lineage>
        <taxon>Bacteria</taxon>
        <taxon>Pseudomonadati</taxon>
        <taxon>Thermodesulfobacteriota</taxon>
        <taxon>Desulfovibrionia</taxon>
        <taxon>Desulfovibrionales</taxon>
        <taxon>Desulfovibrionaceae</taxon>
        <taxon>Desulfovibrio</taxon>
    </lineage>
</organism>
<name>B6WWG2_9BACT</name>
<reference evidence="1 2" key="2">
    <citation type="submission" date="2008-10" db="EMBL/GenBank/DDBJ databases">
        <authorList>
            <person name="Fulton L."/>
            <person name="Clifton S."/>
            <person name="Fulton B."/>
            <person name="Xu J."/>
            <person name="Minx P."/>
            <person name="Pepin K.H."/>
            <person name="Johnson M."/>
            <person name="Bhonagiri V."/>
            <person name="Nash W.E."/>
            <person name="Mardis E.R."/>
            <person name="Wilson R.K."/>
        </authorList>
    </citation>
    <scope>NUCLEOTIDE SEQUENCE [LARGE SCALE GENOMIC DNA]</scope>
    <source>
        <strain evidence="1 2">ATCC 29098</strain>
    </source>
</reference>
<accession>B6WWG2</accession>
<comment type="caution">
    <text evidence="1">The sequence shown here is derived from an EMBL/GenBank/DDBJ whole genome shotgun (WGS) entry which is preliminary data.</text>
</comment>
<dbReference type="HOGENOM" id="CLU_3269103_0_0_7"/>
<dbReference type="EMBL" id="ABXU01000073">
    <property type="protein sequence ID" value="EEB32683.1"/>
    <property type="molecule type" value="Genomic_DNA"/>
</dbReference>
<dbReference type="AlphaFoldDB" id="B6WWG2"/>
<reference evidence="1 2" key="1">
    <citation type="submission" date="2008-10" db="EMBL/GenBank/DDBJ databases">
        <title>Draft genome sequence of Desulvovibrio piger (ATCC 29098).</title>
        <authorList>
            <person name="Sudarsanam P."/>
            <person name="Ley R."/>
            <person name="Guruge J."/>
            <person name="Turnbaugh P.J."/>
            <person name="Mahowald M."/>
            <person name="Liep D."/>
            <person name="Gordon J."/>
        </authorList>
    </citation>
    <scope>NUCLEOTIDE SEQUENCE [LARGE SCALE GENOMIC DNA]</scope>
    <source>
        <strain evidence="1 2">ATCC 29098</strain>
    </source>
</reference>
<gene>
    <name evidence="1" type="ORF">DESPIG_02430</name>
</gene>